<evidence type="ECO:0000313" key="5">
    <source>
        <dbReference type="EMBL" id="ARJ06894.1"/>
    </source>
</evidence>
<dbReference type="AlphaFoldDB" id="A0A1X9LNU9"/>
<keyword evidence="1" id="KW-0805">Transcription regulation</keyword>
<evidence type="ECO:0000259" key="4">
    <source>
        <dbReference type="PROSITE" id="PS01124"/>
    </source>
</evidence>
<gene>
    <name evidence="5" type="ORF">B5808_17930</name>
</gene>
<dbReference type="SMART" id="SM00342">
    <property type="entry name" value="HTH_ARAC"/>
    <property type="match status" value="1"/>
</dbReference>
<dbReference type="SUPFAM" id="SSF46689">
    <property type="entry name" value="Homeodomain-like"/>
    <property type="match status" value="1"/>
</dbReference>
<dbReference type="PANTHER" id="PTHR46796:SF12">
    <property type="entry name" value="HTH-TYPE DNA-BINDING TRANSCRIPTIONAL ACTIVATOR EUTR"/>
    <property type="match status" value="1"/>
</dbReference>
<dbReference type="EMBL" id="CP020715">
    <property type="protein sequence ID" value="ARJ06894.1"/>
    <property type="molecule type" value="Genomic_DNA"/>
</dbReference>
<protein>
    <recommendedName>
        <fullName evidence="4">HTH araC/xylS-type domain-containing protein</fullName>
    </recommendedName>
</protein>
<dbReference type="GO" id="GO:0043565">
    <property type="term" value="F:sequence-specific DNA binding"/>
    <property type="evidence" value="ECO:0007669"/>
    <property type="project" value="InterPro"/>
</dbReference>
<dbReference type="InterPro" id="IPR018062">
    <property type="entry name" value="HTH_AraC-typ_CS"/>
</dbReference>
<organism evidence="5 6">
    <name type="scientific">Cnuibacter physcomitrellae</name>
    <dbReference type="NCBI Taxonomy" id="1619308"/>
    <lineage>
        <taxon>Bacteria</taxon>
        <taxon>Bacillati</taxon>
        <taxon>Actinomycetota</taxon>
        <taxon>Actinomycetes</taxon>
        <taxon>Micrococcales</taxon>
        <taxon>Microbacteriaceae</taxon>
        <taxon>Cnuibacter</taxon>
    </lineage>
</organism>
<dbReference type="STRING" id="1619308.B5808_17930"/>
<dbReference type="InterPro" id="IPR009057">
    <property type="entry name" value="Homeodomain-like_sf"/>
</dbReference>
<dbReference type="PANTHER" id="PTHR46796">
    <property type="entry name" value="HTH-TYPE TRANSCRIPTIONAL ACTIVATOR RHAS-RELATED"/>
    <property type="match status" value="1"/>
</dbReference>
<keyword evidence="3" id="KW-0804">Transcription</keyword>
<keyword evidence="2" id="KW-0238">DNA-binding</keyword>
<proteinExistence type="predicted"/>
<dbReference type="KEGG" id="cphy:B5808_17930"/>
<reference evidence="5 6" key="1">
    <citation type="submission" date="2017-04" db="EMBL/GenBank/DDBJ databases">
        <authorList>
            <person name="Afonso C.L."/>
            <person name="Miller P.J."/>
            <person name="Scott M.A."/>
            <person name="Spackman E."/>
            <person name="Goraichik I."/>
            <person name="Dimitrov K.M."/>
            <person name="Suarez D.L."/>
            <person name="Swayne D.E."/>
        </authorList>
    </citation>
    <scope>NUCLEOTIDE SEQUENCE [LARGE SCALE GENOMIC DNA]</scope>
    <source>
        <strain evidence="6">XA(T)</strain>
    </source>
</reference>
<dbReference type="PROSITE" id="PS00041">
    <property type="entry name" value="HTH_ARAC_FAMILY_1"/>
    <property type="match status" value="1"/>
</dbReference>
<dbReference type="GO" id="GO:0003700">
    <property type="term" value="F:DNA-binding transcription factor activity"/>
    <property type="evidence" value="ECO:0007669"/>
    <property type="project" value="InterPro"/>
</dbReference>
<evidence type="ECO:0000313" key="6">
    <source>
        <dbReference type="Proteomes" id="UP000192775"/>
    </source>
</evidence>
<evidence type="ECO:0000256" key="2">
    <source>
        <dbReference type="ARBA" id="ARBA00023125"/>
    </source>
</evidence>
<evidence type="ECO:0000256" key="1">
    <source>
        <dbReference type="ARBA" id="ARBA00023015"/>
    </source>
</evidence>
<evidence type="ECO:0000256" key="3">
    <source>
        <dbReference type="ARBA" id="ARBA00023163"/>
    </source>
</evidence>
<dbReference type="Gene3D" id="1.10.10.60">
    <property type="entry name" value="Homeodomain-like"/>
    <property type="match status" value="1"/>
</dbReference>
<dbReference type="Pfam" id="PF12833">
    <property type="entry name" value="HTH_18"/>
    <property type="match status" value="1"/>
</dbReference>
<feature type="domain" description="HTH araC/xylS-type" evidence="4">
    <location>
        <begin position="213"/>
        <end position="314"/>
    </location>
</feature>
<dbReference type="RefSeq" id="WP_085021032.1">
    <property type="nucleotide sequence ID" value="NZ_BMHD01000001.1"/>
</dbReference>
<keyword evidence="6" id="KW-1185">Reference proteome</keyword>
<dbReference type="InterPro" id="IPR018060">
    <property type="entry name" value="HTH_AraC"/>
</dbReference>
<dbReference type="Proteomes" id="UP000192775">
    <property type="component" value="Chromosome"/>
</dbReference>
<dbReference type="InterPro" id="IPR050204">
    <property type="entry name" value="AraC_XylS_family_regulators"/>
</dbReference>
<dbReference type="PROSITE" id="PS01124">
    <property type="entry name" value="HTH_ARAC_FAMILY_2"/>
    <property type="match status" value="1"/>
</dbReference>
<name>A0A1X9LNU9_9MICO</name>
<sequence length="314" mass="34825">MRTWDHVTRDVGEAAEMLRAEFPRLALSTEDEARFAFRHSGSDESRWSFHRSRVQGSATIIGSVTEGYGVGRVRAGSAVLEYAGLRIDTTRPYLRPPGRSTLLVEDASLELVVLDQTAVRHHAPRYLVGTDLGLIAPSAENTAPVSAAAERLWNAARTYAGEVVNDPELISSAPVRDQLFDLLLRSFLRCFPVTSDTRTLPGARRAVLPATIRRVLQHMDDHSAEALTVADLAEIGRLSVRAMQDGVRRYTGLTPLQYLRDRRLDDAHARLIVADAATVNVAAVARACGFVHMPRFARDYRLRFGENPRDTLRS</sequence>
<accession>A0A1X9LNU9</accession>